<dbReference type="InterPro" id="IPR036388">
    <property type="entry name" value="WH-like_DNA-bd_sf"/>
</dbReference>
<evidence type="ECO:0000259" key="1">
    <source>
        <dbReference type="PROSITE" id="PS50043"/>
    </source>
</evidence>
<dbReference type="EMBL" id="JACHVP010000005">
    <property type="protein sequence ID" value="MBB2968968.1"/>
    <property type="molecule type" value="Genomic_DNA"/>
</dbReference>
<dbReference type="RefSeq" id="WP_183428847.1">
    <property type="nucleotide sequence ID" value="NZ_JACHVP010000005.1"/>
</dbReference>
<gene>
    <name evidence="2" type="ORF">FHX33_003750</name>
</gene>
<dbReference type="CDD" id="cd06170">
    <property type="entry name" value="LuxR_C_like"/>
    <property type="match status" value="1"/>
</dbReference>
<dbReference type="SMART" id="SM00421">
    <property type="entry name" value="HTH_LUXR"/>
    <property type="match status" value="1"/>
</dbReference>
<dbReference type="GO" id="GO:0003677">
    <property type="term" value="F:DNA binding"/>
    <property type="evidence" value="ECO:0007669"/>
    <property type="project" value="InterPro"/>
</dbReference>
<accession>A0A7W4UZ62</accession>
<dbReference type="AlphaFoldDB" id="A0A7W4UZ62"/>
<dbReference type="Proteomes" id="UP000538196">
    <property type="component" value="Unassembled WGS sequence"/>
</dbReference>
<dbReference type="Gene3D" id="1.10.10.10">
    <property type="entry name" value="Winged helix-like DNA-binding domain superfamily/Winged helix DNA-binding domain"/>
    <property type="match status" value="1"/>
</dbReference>
<feature type="domain" description="HTH luxR-type" evidence="1">
    <location>
        <begin position="772"/>
        <end position="837"/>
    </location>
</feature>
<proteinExistence type="predicted"/>
<dbReference type="GO" id="GO:0006355">
    <property type="term" value="P:regulation of DNA-templated transcription"/>
    <property type="evidence" value="ECO:0007669"/>
    <property type="project" value="InterPro"/>
</dbReference>
<evidence type="ECO:0000313" key="2">
    <source>
        <dbReference type="EMBL" id="MBB2968968.1"/>
    </source>
</evidence>
<keyword evidence="3" id="KW-1185">Reference proteome</keyword>
<protein>
    <submittedName>
        <fullName evidence="2">LuxR family maltose regulon positive regulatory protein</fullName>
    </submittedName>
</protein>
<evidence type="ECO:0000313" key="3">
    <source>
        <dbReference type="Proteomes" id="UP000538196"/>
    </source>
</evidence>
<dbReference type="Pfam" id="PF00196">
    <property type="entry name" value="GerE"/>
    <property type="match status" value="1"/>
</dbReference>
<organism evidence="2 3">
    <name type="scientific">Leifsonia aquatica</name>
    <name type="common">Corynebacterium aquaticum</name>
    <dbReference type="NCBI Taxonomy" id="144185"/>
    <lineage>
        <taxon>Bacteria</taxon>
        <taxon>Bacillati</taxon>
        <taxon>Actinomycetota</taxon>
        <taxon>Actinomycetes</taxon>
        <taxon>Micrococcales</taxon>
        <taxon>Microbacteriaceae</taxon>
        <taxon>Leifsonia</taxon>
    </lineage>
</organism>
<reference evidence="2 3" key="1">
    <citation type="submission" date="2020-08" db="EMBL/GenBank/DDBJ databases">
        <title>Sequencing the genomes of 1000 actinobacteria strains.</title>
        <authorList>
            <person name="Klenk H.-P."/>
        </authorList>
    </citation>
    <scope>NUCLEOTIDE SEQUENCE [LARGE SCALE GENOMIC DNA]</scope>
    <source>
        <strain evidence="2 3">DSM 20146</strain>
    </source>
</reference>
<comment type="caution">
    <text evidence="2">The sequence shown here is derived from an EMBL/GenBank/DDBJ whole genome shotgun (WGS) entry which is preliminary data.</text>
</comment>
<name>A0A7W4UZ62_LEIAQ</name>
<dbReference type="InterPro" id="IPR016032">
    <property type="entry name" value="Sig_transdc_resp-reg_C-effctor"/>
</dbReference>
<dbReference type="InterPro" id="IPR000792">
    <property type="entry name" value="Tscrpt_reg_LuxR_C"/>
</dbReference>
<sequence length="839" mass="89874">MTPSGTAVVDRRGLRRVLDEGEGRAAVVSIVASGGTGKTSLLRAWCDLEPADRILVEVDGPPRAGSVGDRDWRDRISALCGQTGRATTVIDGIERINSHSDRELLQDAVAAAGSAIVLSGRTQPLALDALSPERPLIMVGVADLAFGQREADELLRGAGVLLPPQDVFELLDRTGGRAMTLTLAVAALARMADPREAIHRLAHSPAGADEYFVGALLGTLDPAEADLLLSLSAVPSFSVGLAAELTGCPDAGTTVERLRDGNDLLQRIDGGDEGCEYRFDESLRRTLLTELSRRDARRLDDLRRTAARWHLESGDVHGGLALAVASRSTDLVEEILRRYGLGMVFSGDTAPVRDALAALEDRGVMSGTTGLLAALVTSPTRFDSVRTDHFLALAEDEAARSPESELVLAGILGLRADGEGQEARDRALTRIENAVRISLRRPAGEGGALAVLDARIFAEAARASLLLRSGRAADALAVAEATAASAEETGLPWLQMLCLELAAGAAASHRSWPMVHLFERRIAGLAGAEPRTDSIVAASALLRAASAAYQSCEPFRSAHVADIVQARWRGLDTGDVAAPRALHLLFRLDEEDDTRAIFEEMEHLFSVSVRRNPRTIAIGAFRFLDLTMHYRGRAAVRGLVDELEQMLGARSLEAALGGSIVREGTVTQDADDRTLELLLRTGAPAWHGSNIVFGWLLLAAHAAERDREDLVQARLMEALSVAERTGTRRPFLARGGTFARLVSDRLGGFGECEEFARSVLAAAGALDHRVDGPENSPMLTAKERELLRELPLHQSIGQIAAKHSVSANTVKTHLRSIYAKLDARDRAQAVDNARALGLL</sequence>
<dbReference type="PROSITE" id="PS50043">
    <property type="entry name" value="HTH_LUXR_2"/>
    <property type="match status" value="1"/>
</dbReference>
<dbReference type="InterPro" id="IPR059106">
    <property type="entry name" value="WHD_MalT"/>
</dbReference>
<dbReference type="SUPFAM" id="SSF46894">
    <property type="entry name" value="C-terminal effector domain of the bipartite response regulators"/>
    <property type="match status" value="1"/>
</dbReference>
<dbReference type="Pfam" id="PF25873">
    <property type="entry name" value="WHD_MalT"/>
    <property type="match status" value="1"/>
</dbReference>